<dbReference type="Proteomes" id="UP000182375">
    <property type="component" value="Unassembled WGS sequence"/>
</dbReference>
<proteinExistence type="predicted"/>
<sequence>MLWRGVGHHGIDDLGPEFARSVVAHVGNEQETRARHQVRGAFTAAGIDQRVIQAVDHQRRHPESAQFVRA</sequence>
<protein>
    <submittedName>
        <fullName evidence="1">Uncharacterized protein</fullName>
    </submittedName>
</protein>
<dbReference type="AlphaFoldDB" id="A0A1H5HIB8"/>
<accession>A0A1H5HIB8</accession>
<reference evidence="1 2" key="1">
    <citation type="submission" date="2016-10" db="EMBL/GenBank/DDBJ databases">
        <authorList>
            <person name="de Groot N.N."/>
        </authorList>
    </citation>
    <scope>NUCLEOTIDE SEQUENCE [LARGE SCALE GENOMIC DNA]</scope>
    <source>
        <strain evidence="1 2">DSM 40306</strain>
    </source>
</reference>
<dbReference type="EMBL" id="FNTD01000004">
    <property type="protein sequence ID" value="SEE27723.1"/>
    <property type="molecule type" value="Genomic_DNA"/>
</dbReference>
<name>A0A1H5HIB8_9ACTN</name>
<organism evidence="1 2">
    <name type="scientific">Streptomyces misionensis</name>
    <dbReference type="NCBI Taxonomy" id="67331"/>
    <lineage>
        <taxon>Bacteria</taxon>
        <taxon>Bacillati</taxon>
        <taxon>Actinomycetota</taxon>
        <taxon>Actinomycetes</taxon>
        <taxon>Kitasatosporales</taxon>
        <taxon>Streptomycetaceae</taxon>
        <taxon>Streptomyces</taxon>
    </lineage>
</organism>
<gene>
    <name evidence="1" type="ORF">SAMN04490357_7507</name>
</gene>
<evidence type="ECO:0000313" key="2">
    <source>
        <dbReference type="Proteomes" id="UP000182375"/>
    </source>
</evidence>
<dbReference type="STRING" id="67331.SAMN04490357_7507"/>
<evidence type="ECO:0000313" key="1">
    <source>
        <dbReference type="EMBL" id="SEE27723.1"/>
    </source>
</evidence>